<protein>
    <recommendedName>
        <fullName evidence="1">Glycoside hydrolase 123 catalytic domain-containing protein</fullName>
    </recommendedName>
</protein>
<name>A0A5J4Q046_9ZZZZ</name>
<feature type="domain" description="Glycoside hydrolase 123 catalytic" evidence="1">
    <location>
        <begin position="1"/>
        <end position="182"/>
    </location>
</feature>
<dbReference type="EMBL" id="SNRY01005736">
    <property type="protein sequence ID" value="KAA6314234.1"/>
    <property type="molecule type" value="Genomic_DNA"/>
</dbReference>
<dbReference type="InterPro" id="IPR025150">
    <property type="entry name" value="GH123_cat"/>
</dbReference>
<proteinExistence type="predicted"/>
<comment type="caution">
    <text evidence="2">The sequence shown here is derived from an EMBL/GenBank/DDBJ whole genome shotgun (WGS) entry which is preliminary data.</text>
</comment>
<reference evidence="2" key="1">
    <citation type="submission" date="2019-03" db="EMBL/GenBank/DDBJ databases">
        <title>Single cell metagenomics reveals metabolic interactions within the superorganism composed of flagellate Streblomastix strix and complex community of Bacteroidetes bacteria on its surface.</title>
        <authorList>
            <person name="Treitli S.C."/>
            <person name="Kolisko M."/>
            <person name="Husnik F."/>
            <person name="Keeling P."/>
            <person name="Hampl V."/>
        </authorList>
    </citation>
    <scope>NUCLEOTIDE SEQUENCE</scope>
    <source>
        <strain evidence="2">STM</strain>
    </source>
</reference>
<gene>
    <name evidence="2" type="ORF">EZS27_035122</name>
</gene>
<evidence type="ECO:0000313" key="2">
    <source>
        <dbReference type="EMBL" id="KAA6314234.1"/>
    </source>
</evidence>
<sequence length="229" mass="26791">YWGNFLSDFAKHLRQKGWFDKTTIAMDERSLASMMETIKLIRSIDSEFKISLAGNYHPEIEKELYDLCIAFGYTYPVEVKADREKTGKISTVYTCCAEARPNTFTFSPPAEAAWIGWHARAANYNGYLRWAYNSWTIDPLRDSRFRTWAAGDCYLVYPGVRSSIRMERLIEGIQDYEKCRILKEEFIQKGEKAKWDKLNELISQFTVEELVRQGADKMVQHARKELNTY</sequence>
<dbReference type="AlphaFoldDB" id="A0A5J4Q046"/>
<evidence type="ECO:0000259" key="1">
    <source>
        <dbReference type="Pfam" id="PF13320"/>
    </source>
</evidence>
<organism evidence="2">
    <name type="scientific">termite gut metagenome</name>
    <dbReference type="NCBI Taxonomy" id="433724"/>
    <lineage>
        <taxon>unclassified sequences</taxon>
        <taxon>metagenomes</taxon>
        <taxon>organismal metagenomes</taxon>
    </lineage>
</organism>
<dbReference type="Pfam" id="PF13320">
    <property type="entry name" value="GH123_cat"/>
    <property type="match status" value="1"/>
</dbReference>
<accession>A0A5J4Q046</accession>
<feature type="non-terminal residue" evidence="2">
    <location>
        <position position="1"/>
    </location>
</feature>